<feature type="region of interest" description="Disordered" evidence="6">
    <location>
        <begin position="1479"/>
        <end position="1573"/>
    </location>
</feature>
<dbReference type="FunFam" id="3.40.50.12390:FF:000002">
    <property type="entry name" value="5'-3' exoribonuclease 1"/>
    <property type="match status" value="1"/>
</dbReference>
<evidence type="ECO:0000259" key="7">
    <source>
        <dbReference type="Pfam" id="PF03159"/>
    </source>
</evidence>
<evidence type="ECO:0000259" key="8">
    <source>
        <dbReference type="Pfam" id="PF17846"/>
    </source>
</evidence>
<evidence type="ECO:0000313" key="13">
    <source>
        <dbReference type="Proteomes" id="UP001377567"/>
    </source>
</evidence>
<dbReference type="Gene3D" id="1.25.40.1050">
    <property type="match status" value="1"/>
</dbReference>
<dbReference type="InterPro" id="IPR041106">
    <property type="entry name" value="XRN1_D2_D3"/>
</dbReference>
<dbReference type="Gene3D" id="2.30.30.750">
    <property type="match status" value="1"/>
</dbReference>
<dbReference type="Pfam" id="PF03159">
    <property type="entry name" value="XRN_N"/>
    <property type="match status" value="1"/>
</dbReference>
<dbReference type="Gene3D" id="3.40.50.12390">
    <property type="match status" value="2"/>
</dbReference>
<evidence type="ECO:0000256" key="1">
    <source>
        <dbReference type="ARBA" id="ARBA00022722"/>
    </source>
</evidence>
<dbReference type="PANTHER" id="PTHR12341">
    <property type="entry name" value="5'-&gt;3' EXORIBONUCLEASE"/>
    <property type="match status" value="1"/>
</dbReference>
<feature type="region of interest" description="Disordered" evidence="6">
    <location>
        <begin position="1353"/>
        <end position="1397"/>
    </location>
</feature>
<evidence type="ECO:0000256" key="5">
    <source>
        <dbReference type="PIRNR" id="PIRNR006743"/>
    </source>
</evidence>
<dbReference type="InterPro" id="IPR016494">
    <property type="entry name" value="5_3_exoribonuclease_1"/>
</dbReference>
<dbReference type="InterPro" id="IPR047008">
    <property type="entry name" value="XRN1_SH3_sf"/>
</dbReference>
<dbReference type="InterPro" id="IPR004859">
    <property type="entry name" value="Xrn1_N"/>
</dbReference>
<dbReference type="Gene3D" id="6.10.140.950">
    <property type="match status" value="1"/>
</dbReference>
<dbReference type="Gene3D" id="2.170.260.40">
    <property type="match status" value="1"/>
</dbReference>
<keyword evidence="3 5" id="KW-0269">Exonuclease</keyword>
<keyword evidence="5" id="KW-0694">RNA-binding</keyword>
<evidence type="ECO:0000259" key="9">
    <source>
        <dbReference type="Pfam" id="PF18129"/>
    </source>
</evidence>
<feature type="domain" description="Xrn1 N-terminal" evidence="7">
    <location>
        <begin position="1"/>
        <end position="227"/>
    </location>
</feature>
<dbReference type="Pfam" id="PF18334">
    <property type="entry name" value="XRN1_D2_D3"/>
    <property type="match status" value="1"/>
</dbReference>
<comment type="subcellular location">
    <subcellularLocation>
        <location evidence="5">Cytoplasm</location>
    </subcellularLocation>
</comment>
<feature type="domain" description="Exoribonuclease Xrn1 D2/D3" evidence="11">
    <location>
        <begin position="975"/>
        <end position="1203"/>
    </location>
</feature>
<reference evidence="12 13" key="1">
    <citation type="journal article" date="2023" name="Elife">
        <title>Identification of key yeast species and microbe-microbe interactions impacting larval growth of Drosophila in the wild.</title>
        <authorList>
            <person name="Mure A."/>
            <person name="Sugiura Y."/>
            <person name="Maeda R."/>
            <person name="Honda K."/>
            <person name="Sakurai N."/>
            <person name="Takahashi Y."/>
            <person name="Watada M."/>
            <person name="Katoh T."/>
            <person name="Gotoh A."/>
            <person name="Gotoh Y."/>
            <person name="Taniguchi I."/>
            <person name="Nakamura K."/>
            <person name="Hayashi T."/>
            <person name="Katayama T."/>
            <person name="Uemura T."/>
            <person name="Hattori Y."/>
        </authorList>
    </citation>
    <scope>NUCLEOTIDE SEQUENCE [LARGE SCALE GENOMIC DNA]</scope>
    <source>
        <strain evidence="12 13">KH-74</strain>
    </source>
</reference>
<dbReference type="Gene3D" id="2.30.30.30">
    <property type="match status" value="1"/>
</dbReference>
<dbReference type="Pfam" id="PF18129">
    <property type="entry name" value="SH3_12"/>
    <property type="match status" value="1"/>
</dbReference>
<dbReference type="GO" id="GO:0016075">
    <property type="term" value="P:rRNA catabolic process"/>
    <property type="evidence" value="ECO:0007669"/>
    <property type="project" value="TreeGrafter"/>
</dbReference>
<evidence type="ECO:0000313" key="12">
    <source>
        <dbReference type="EMBL" id="GMM53968.1"/>
    </source>
</evidence>
<dbReference type="GO" id="GO:0003723">
    <property type="term" value="F:RNA binding"/>
    <property type="evidence" value="ECO:0007669"/>
    <property type="project" value="UniProtKB-KW"/>
</dbReference>
<dbReference type="PANTHER" id="PTHR12341:SF7">
    <property type="entry name" value="5'-3' EXORIBONUCLEASE 1"/>
    <property type="match status" value="1"/>
</dbReference>
<accession>A0AAV5RTD4</accession>
<feature type="domain" description="Xrn1 helical" evidence="8">
    <location>
        <begin position="414"/>
        <end position="736"/>
    </location>
</feature>
<keyword evidence="13" id="KW-1185">Reference proteome</keyword>
<feature type="compositionally biased region" description="Polar residues" evidence="6">
    <location>
        <begin position="1499"/>
        <end position="1509"/>
    </location>
</feature>
<evidence type="ECO:0000259" key="11">
    <source>
        <dbReference type="Pfam" id="PF18334"/>
    </source>
</evidence>
<evidence type="ECO:0000256" key="4">
    <source>
        <dbReference type="ARBA" id="ARBA00038299"/>
    </source>
</evidence>
<dbReference type="InterPro" id="IPR041412">
    <property type="entry name" value="Xrn1_helical"/>
</dbReference>
<dbReference type="Pfam" id="PF18332">
    <property type="entry name" value="XRN1_D1"/>
    <property type="match status" value="1"/>
</dbReference>
<dbReference type="GO" id="GO:0000184">
    <property type="term" value="P:nuclear-transcribed mRNA catabolic process, nonsense-mediated decay"/>
    <property type="evidence" value="ECO:0007669"/>
    <property type="project" value="UniProtKB-KW"/>
</dbReference>
<evidence type="ECO:0000256" key="3">
    <source>
        <dbReference type="ARBA" id="ARBA00022839"/>
    </source>
</evidence>
<dbReference type="FunFam" id="2.30.30.750:FF:000002">
    <property type="entry name" value="5'-3' exoribonuclease 1"/>
    <property type="match status" value="1"/>
</dbReference>
<evidence type="ECO:0000256" key="2">
    <source>
        <dbReference type="ARBA" id="ARBA00022801"/>
    </source>
</evidence>
<sequence length="1573" mass="181631">MGIPKFFRYISERWPMISQLIEGNDIPEFDNLYLDMNSILHTCTHGNDDDITKRMTEEEVFAKIFSYIDHLFQTIKPQKVFYMAIDGVAPRAKMNQQRARRFRTAMDAEHLLQKALKNGDPIPSGEPFDSNCITPGTEFMAKLTTNLKYFVHEKITTDSKWRDVQIIFSGHEVPGEGEHKIMDYIRKLRAQDNFDNNTRHCIYGLDADLIMLSLSAHAPHFALLREEVTFGRRSKQPTPLEQQNFYLLHISLLREYLELEFQEISDEMQFKYDFERILDDFILIMFVIGNDFLPNLPDLHLNKGAFPVILQTFKEALLHLDGYINEHGHINLPRLKVWLDYLSQFELMNFERKDIDVEWFNQQLENISLEGERKRARMGKKLLLKQQKKIVGVVKPWVLKVVNDTYPVDISDDKIPTIELSEDHIVENLPFLKEFAHELGLFVVHSKSKDKYYLKLDVDGINPNESEEDKNERISAIRKTIRRYQQAILVEDTEELDREQDLYNDRFETWKEKYYKDKMGFNFGHKTKKGKHSKKSIEETDATDASNESESKHLEEDSTLTEEDAHVDGEVTDVKRIDDGNKDVLTLTENYIEGLQWVLYYYYRGCPSWSWYFEYHYAPRISDLSKGIDKIIKFDLSTPFTPFQQLMAVLPERSKNLIPAVLRPLMYDPKSPILDFYPSEVELDKNGKTADWEAVVKISFVDQKRLVDAMAPYLEKLTPEEKKRNSFGKDLIYLFNPQVDNVYKSPLSGIFSDIEHNHCVEKEFTGNSMEGLKFKYGLLPDAKYGTELLAGFPTLMSIPFDNKLEYNESLVFQQPSRQQSMCLYVEDIYSKNNLTVEELGKRYLNKVIYTRWPYLREAKLLSISTGRKMLEFKEHTDSNGKNHFKIIERPCDNHEQRDYESQRRSMIREYKKRKAVILNDVKVIINVLPVTGLVRDEEGAYVKTFSSVPETYPLQMMVETVTNKDVRYMERPPLPIQEEFPENSKVIFLGDYAYGGETVIDGYSSEKRLKITVKKRFLQAEPMIGKERVKHDTKLVQYVPSYIVSKKLGINRLFLSRITSKFLIADIDGRRVDIGIPVKFESQHKKVLGYARRNTKGWEYSNITMNILREYRTRFPEFFNRLEKLGNDIPNISKMYPELPLKESAALLTEVRHWLRQITDNFVTVSLESDSLTKASIAEVENFIIANSAAIEQQSETKQLAKVPREAILNARESVSLLRAQKFDLGDRVIYVQDSGKVPLFSRGTVVGYTTLGTNLSIQVLFDHEIVAGNTFGGRLRTKRGIGLDSSFLLNITQRQYVYHSKASKKQNSAAAKHAKMNKEELLKRKQVHQQKKQIESENIRKKAAKDLLNVIQQKDGQTTSEEKKEKPANEEQEKLESLSKQGAESTQDGQNLPLPNTQVANSVFNAVLNQFDPSQQPMMGPGGIPQPMPQTLDPAGLPYHINNGPVPPMNMMPGMPPMGMPPHQMGMPMPMGPPPMGMPMGPPPNGAFPPPPMMNGNQNANAPKSNQNSKRRQRTRNFNKEDHRRKQEGRRNQNGQNKNEGGNKKTGEQGEAKAPRQNNKPKILKRQPESED</sequence>
<feature type="compositionally biased region" description="Basic and acidic residues" evidence="6">
    <location>
        <begin position="1519"/>
        <end position="1532"/>
    </location>
</feature>
<comment type="function">
    <text evidence="5">Multifunctional protein that exhibits several independent functions at different levels of the cellular processes. 5'-3' exonuclease component of the nonsense-mediated mRNA decay (NMD) which is a highly conserved mRNA degradation pathway, an RNA surveillance system whose role is to identify and rid cells of mRNA with premature termination codons and thus prevents accumulation of potentially harmful truncated proteins.</text>
</comment>
<dbReference type="InterPro" id="IPR041385">
    <property type="entry name" value="SH3_12"/>
</dbReference>
<dbReference type="InterPro" id="IPR040992">
    <property type="entry name" value="XRN1_D1"/>
</dbReference>
<dbReference type="InterPro" id="IPR027073">
    <property type="entry name" value="5_3_exoribonuclease"/>
</dbReference>
<dbReference type="PIRSF" id="PIRSF006743">
    <property type="entry name" value="Exonuclease_Xnr1"/>
    <property type="match status" value="1"/>
</dbReference>
<dbReference type="CDD" id="cd18673">
    <property type="entry name" value="PIN_XRN1-2-like"/>
    <property type="match status" value="1"/>
</dbReference>
<dbReference type="EMBL" id="BTGD01000001">
    <property type="protein sequence ID" value="GMM53968.1"/>
    <property type="molecule type" value="Genomic_DNA"/>
</dbReference>
<protein>
    <recommendedName>
        <fullName evidence="5">5'-3' exoribonuclease 1</fullName>
        <ecNumber evidence="5">3.1.13.-</ecNumber>
    </recommendedName>
</protein>
<dbReference type="GO" id="GO:0005634">
    <property type="term" value="C:nucleus"/>
    <property type="evidence" value="ECO:0007669"/>
    <property type="project" value="TreeGrafter"/>
</dbReference>
<proteinExistence type="inferred from homology"/>
<dbReference type="EC" id="3.1.13.-" evidence="5"/>
<dbReference type="Gene3D" id="3.30.1370.250">
    <property type="match status" value="1"/>
</dbReference>
<dbReference type="InterPro" id="IPR047007">
    <property type="entry name" value="XRN1_D1_sf"/>
</dbReference>
<comment type="caution">
    <text evidence="12">The sequence shown here is derived from an EMBL/GenBank/DDBJ whole genome shotgun (WGS) entry which is preliminary data.</text>
</comment>
<feature type="region of interest" description="Disordered" evidence="6">
    <location>
        <begin position="527"/>
        <end position="566"/>
    </location>
</feature>
<keyword evidence="5" id="KW-0963">Cytoplasm</keyword>
<evidence type="ECO:0000259" key="10">
    <source>
        <dbReference type="Pfam" id="PF18332"/>
    </source>
</evidence>
<feature type="compositionally biased region" description="Basic and acidic residues" evidence="6">
    <location>
        <begin position="1542"/>
        <end position="1555"/>
    </location>
</feature>
<keyword evidence="5" id="KW-0866">Nonsense-mediated mRNA decay</keyword>
<feature type="compositionally biased region" description="Pro residues" evidence="6">
    <location>
        <begin position="1479"/>
        <end position="1494"/>
    </location>
</feature>
<keyword evidence="1 5" id="KW-0540">Nuclease</keyword>
<gene>
    <name evidence="12" type="ORF">DAKH74_005840</name>
</gene>
<feature type="domain" description="5'-3' exoribonuclease 1 D1" evidence="10">
    <location>
        <begin position="777"/>
        <end position="971"/>
    </location>
</feature>
<name>A0AAV5RTD4_MAUHU</name>
<dbReference type="InterPro" id="IPR014722">
    <property type="entry name" value="Rib_uL2_dom2"/>
</dbReference>
<evidence type="ECO:0000256" key="6">
    <source>
        <dbReference type="SAM" id="MobiDB-lite"/>
    </source>
</evidence>
<feature type="compositionally biased region" description="Polar residues" evidence="6">
    <location>
        <begin position="1379"/>
        <end position="1397"/>
    </location>
</feature>
<feature type="domain" description="5'-3' exoribonuclease 1 SH3-like" evidence="9">
    <location>
        <begin position="1221"/>
        <end position="1291"/>
    </location>
</feature>
<feature type="compositionally biased region" description="Basic and acidic residues" evidence="6">
    <location>
        <begin position="1361"/>
        <end position="1378"/>
    </location>
</feature>
<keyword evidence="2 5" id="KW-0378">Hydrolase</keyword>
<dbReference type="GO" id="GO:0004534">
    <property type="term" value="F:5'-3' RNA exonuclease activity"/>
    <property type="evidence" value="ECO:0007669"/>
    <property type="project" value="UniProtKB-ARBA"/>
</dbReference>
<dbReference type="GO" id="GO:0005737">
    <property type="term" value="C:cytoplasm"/>
    <property type="evidence" value="ECO:0007669"/>
    <property type="project" value="UniProtKB-SubCell"/>
</dbReference>
<comment type="similarity">
    <text evidence="4 5">Belongs to the 5'-3' exonuclease family.</text>
</comment>
<dbReference type="Pfam" id="PF17846">
    <property type="entry name" value="XRN_M"/>
    <property type="match status" value="1"/>
</dbReference>
<dbReference type="Proteomes" id="UP001377567">
    <property type="component" value="Unassembled WGS sequence"/>
</dbReference>
<organism evidence="12 13">
    <name type="scientific">Maudiozyma humilis</name>
    <name type="common">Sour dough yeast</name>
    <name type="synonym">Kazachstania humilis</name>
    <dbReference type="NCBI Taxonomy" id="51915"/>
    <lineage>
        <taxon>Eukaryota</taxon>
        <taxon>Fungi</taxon>
        <taxon>Dikarya</taxon>
        <taxon>Ascomycota</taxon>
        <taxon>Saccharomycotina</taxon>
        <taxon>Saccharomycetes</taxon>
        <taxon>Saccharomycetales</taxon>
        <taxon>Saccharomycetaceae</taxon>
        <taxon>Maudiozyma</taxon>
    </lineage>
</organism>